<keyword evidence="4" id="KW-1185">Reference proteome</keyword>
<dbReference type="PANTHER" id="PTHR34068">
    <property type="entry name" value="UPF0145 PROTEIN YBJQ"/>
    <property type="match status" value="1"/>
</dbReference>
<evidence type="ECO:0000313" key="4">
    <source>
        <dbReference type="Proteomes" id="UP000319342"/>
    </source>
</evidence>
<reference evidence="3 4" key="1">
    <citation type="submission" date="2019-02" db="EMBL/GenBank/DDBJ databases">
        <title>Deep-cultivation of Planctomycetes and their phenomic and genomic characterization uncovers novel biology.</title>
        <authorList>
            <person name="Wiegand S."/>
            <person name="Jogler M."/>
            <person name="Boedeker C."/>
            <person name="Pinto D."/>
            <person name="Vollmers J."/>
            <person name="Rivas-Marin E."/>
            <person name="Kohn T."/>
            <person name="Peeters S.H."/>
            <person name="Heuer A."/>
            <person name="Rast P."/>
            <person name="Oberbeckmann S."/>
            <person name="Bunk B."/>
            <person name="Jeske O."/>
            <person name="Meyerdierks A."/>
            <person name="Storesund J.E."/>
            <person name="Kallscheuer N."/>
            <person name="Luecker S."/>
            <person name="Lage O.M."/>
            <person name="Pohl T."/>
            <person name="Merkel B.J."/>
            <person name="Hornburger P."/>
            <person name="Mueller R.-W."/>
            <person name="Bruemmer F."/>
            <person name="Labrenz M."/>
            <person name="Spormann A.M."/>
            <person name="Op den Camp H."/>
            <person name="Overmann J."/>
            <person name="Amann R."/>
            <person name="Jetten M.S.M."/>
            <person name="Mascher T."/>
            <person name="Medema M.H."/>
            <person name="Devos D.P."/>
            <person name="Kaster A.-K."/>
            <person name="Ovreas L."/>
            <person name="Rohde M."/>
            <person name="Galperin M.Y."/>
            <person name="Jogler C."/>
        </authorList>
    </citation>
    <scope>NUCLEOTIDE SEQUENCE [LARGE SCALE GENOMIC DNA]</scope>
    <source>
        <strain evidence="3 4">Pla163</strain>
    </source>
</reference>
<sequence>MPAILCTTDLVPGRVLAEPLGLVRGSAVRARHLGKDIGAFLKNIVGGEIDDYTKLLAEAREQALDRLRAEARALGADAVVGLRFCGTEIASGAAEFLAYGTAVRLEPLAPKSAESPQG</sequence>
<dbReference type="InterPro" id="IPR035439">
    <property type="entry name" value="UPF0145_dom_sf"/>
</dbReference>
<dbReference type="SUPFAM" id="SSF117782">
    <property type="entry name" value="YbjQ-like"/>
    <property type="match status" value="1"/>
</dbReference>
<dbReference type="AlphaFoldDB" id="A0A518CZN7"/>
<dbReference type="Pfam" id="PF01906">
    <property type="entry name" value="YbjQ_1"/>
    <property type="match status" value="1"/>
</dbReference>
<dbReference type="Proteomes" id="UP000319342">
    <property type="component" value="Chromosome"/>
</dbReference>
<dbReference type="OrthoDB" id="9796448at2"/>
<dbReference type="Gene3D" id="3.30.110.70">
    <property type="entry name" value="Hypothetical protein apc22750. Chain B"/>
    <property type="match status" value="1"/>
</dbReference>
<evidence type="ECO:0000256" key="2">
    <source>
        <dbReference type="HAMAP-Rule" id="MF_00338"/>
    </source>
</evidence>
<evidence type="ECO:0000313" key="3">
    <source>
        <dbReference type="EMBL" id="QDU84690.1"/>
    </source>
</evidence>
<dbReference type="RefSeq" id="WP_145186688.1">
    <property type="nucleotide sequence ID" value="NZ_CP036290.1"/>
</dbReference>
<organism evidence="3 4">
    <name type="scientific">Rohdeia mirabilis</name>
    <dbReference type="NCBI Taxonomy" id="2528008"/>
    <lineage>
        <taxon>Bacteria</taxon>
        <taxon>Pseudomonadati</taxon>
        <taxon>Planctomycetota</taxon>
        <taxon>Planctomycetia</taxon>
        <taxon>Planctomycetia incertae sedis</taxon>
        <taxon>Rohdeia</taxon>
    </lineage>
</organism>
<proteinExistence type="inferred from homology"/>
<dbReference type="HAMAP" id="MF_00338">
    <property type="entry name" value="UPF0145"/>
    <property type="match status" value="1"/>
</dbReference>
<dbReference type="PANTHER" id="PTHR34068:SF2">
    <property type="entry name" value="UPF0145 PROTEIN SCO3412"/>
    <property type="match status" value="1"/>
</dbReference>
<gene>
    <name evidence="3" type="ORF">Pla163_18020</name>
</gene>
<dbReference type="EMBL" id="CP036290">
    <property type="protein sequence ID" value="QDU84690.1"/>
    <property type="molecule type" value="Genomic_DNA"/>
</dbReference>
<comment type="similarity">
    <text evidence="1 2">Belongs to the UPF0145 family.</text>
</comment>
<name>A0A518CZN7_9BACT</name>
<accession>A0A518CZN7</accession>
<protein>
    <recommendedName>
        <fullName evidence="2">UPF0145 protein Pla163_18020</fullName>
    </recommendedName>
</protein>
<evidence type="ECO:0000256" key="1">
    <source>
        <dbReference type="ARBA" id="ARBA00010751"/>
    </source>
</evidence>
<dbReference type="InterPro" id="IPR002765">
    <property type="entry name" value="UPF0145_YbjQ-like"/>
</dbReference>